<organism evidence="2 3">
    <name type="scientific">Haloarcula limicola</name>
    <dbReference type="NCBI Taxonomy" id="1429915"/>
    <lineage>
        <taxon>Archaea</taxon>
        <taxon>Methanobacteriati</taxon>
        <taxon>Methanobacteriota</taxon>
        <taxon>Stenosarchaea group</taxon>
        <taxon>Halobacteria</taxon>
        <taxon>Halobacteriales</taxon>
        <taxon>Haloarculaceae</taxon>
        <taxon>Haloarcula</taxon>
    </lineage>
</organism>
<accession>A0A8J8C268</accession>
<proteinExistence type="predicted"/>
<evidence type="ECO:0000313" key="2">
    <source>
        <dbReference type="EMBL" id="MBV0923201.1"/>
    </source>
</evidence>
<sequence>MREWFDRDRRGRSQTTARSDDEPAPTECPPIADLPERDRPFTYPARGHADANRADLVSVESGEELTISLPDNPDATITSDVWESVEP</sequence>
<feature type="compositionally biased region" description="Basic and acidic residues" evidence="1">
    <location>
        <begin position="1"/>
        <end position="11"/>
    </location>
</feature>
<reference evidence="2 3" key="1">
    <citation type="submission" date="2021-06" db="EMBL/GenBank/DDBJ databases">
        <title>New haloarchaea isolates fom saline soil.</title>
        <authorList>
            <person name="Duran-Viseras A."/>
            <person name="Sanchez-Porro C.S."/>
            <person name="Ventosa A."/>
        </authorList>
    </citation>
    <scope>NUCLEOTIDE SEQUENCE [LARGE SCALE GENOMIC DNA]</scope>
    <source>
        <strain evidence="2 3">JCM 183640</strain>
    </source>
</reference>
<feature type="region of interest" description="Disordered" evidence="1">
    <location>
        <begin position="66"/>
        <end position="87"/>
    </location>
</feature>
<dbReference type="EMBL" id="JAHQXF010000001">
    <property type="protein sequence ID" value="MBV0923201.1"/>
    <property type="molecule type" value="Genomic_DNA"/>
</dbReference>
<evidence type="ECO:0000256" key="1">
    <source>
        <dbReference type="SAM" id="MobiDB-lite"/>
    </source>
</evidence>
<gene>
    <name evidence="2" type="ORF">KTS45_03220</name>
</gene>
<dbReference type="OrthoDB" id="239959at2157"/>
<comment type="caution">
    <text evidence="2">The sequence shown here is derived from an EMBL/GenBank/DDBJ whole genome shotgun (WGS) entry which is preliminary data.</text>
</comment>
<dbReference type="AlphaFoldDB" id="A0A8J8C268"/>
<evidence type="ECO:0000313" key="3">
    <source>
        <dbReference type="Proteomes" id="UP000766550"/>
    </source>
</evidence>
<name>A0A8J8C268_9EURY</name>
<protein>
    <submittedName>
        <fullName evidence="2">Uncharacterized protein</fullName>
    </submittedName>
</protein>
<feature type="region of interest" description="Disordered" evidence="1">
    <location>
        <begin position="1"/>
        <end position="48"/>
    </location>
</feature>
<dbReference type="Proteomes" id="UP000766550">
    <property type="component" value="Unassembled WGS sequence"/>
</dbReference>
<keyword evidence="3" id="KW-1185">Reference proteome</keyword>